<name>A0ABT6AXD2_9BURK</name>
<dbReference type="NCBIfam" id="NF041432">
    <property type="entry name" value="MchS3"/>
    <property type="match status" value="1"/>
</dbReference>
<protein>
    <submittedName>
        <fullName evidence="1">MchS3 family protein</fullName>
    </submittedName>
</protein>
<gene>
    <name evidence="1" type="primary">mchS3</name>
    <name evidence="1" type="ORF">P3W85_29345</name>
</gene>
<comment type="caution">
    <text evidence="1">The sequence shown here is derived from an EMBL/GenBank/DDBJ whole genome shotgun (WGS) entry which is preliminary data.</text>
</comment>
<organism evidence="1 2">
    <name type="scientific">Cupriavidus basilensis</name>
    <dbReference type="NCBI Taxonomy" id="68895"/>
    <lineage>
        <taxon>Bacteria</taxon>
        <taxon>Pseudomonadati</taxon>
        <taxon>Pseudomonadota</taxon>
        <taxon>Betaproteobacteria</taxon>
        <taxon>Burkholderiales</taxon>
        <taxon>Burkholderiaceae</taxon>
        <taxon>Cupriavidus</taxon>
    </lineage>
</organism>
<evidence type="ECO:0000313" key="1">
    <source>
        <dbReference type="EMBL" id="MDF3837028.1"/>
    </source>
</evidence>
<reference evidence="1 2" key="1">
    <citation type="submission" date="2023-03" db="EMBL/GenBank/DDBJ databases">
        <title>Draft assemblies of triclosan tolerant bacteria isolated from returned activated sludge.</title>
        <authorList>
            <person name="Van Hamelsveld S."/>
        </authorList>
    </citation>
    <scope>NUCLEOTIDE SEQUENCE [LARGE SCALE GENOMIC DNA]</scope>
    <source>
        <strain evidence="1 2">GW210010_S58</strain>
    </source>
</reference>
<evidence type="ECO:0000313" key="2">
    <source>
        <dbReference type="Proteomes" id="UP001216674"/>
    </source>
</evidence>
<dbReference type="EMBL" id="JARJLM010000476">
    <property type="protein sequence ID" value="MDF3837028.1"/>
    <property type="molecule type" value="Genomic_DNA"/>
</dbReference>
<proteinExistence type="predicted"/>
<dbReference type="Proteomes" id="UP001216674">
    <property type="component" value="Unassembled WGS sequence"/>
</dbReference>
<sequence>MHQSIAGTDTIQSGRDKEKLAHARNFSLGMVGFYGHTSENEKIYRKILKSRNAAEHFTQIIRSEESTNEAKLYAACGLRTLSLTLFRNEIQNILKNGGTASVLRADTLNKEEMTNLIESIDKFGCNKTTK</sequence>
<dbReference type="RefSeq" id="WP_276267343.1">
    <property type="nucleotide sequence ID" value="NZ_JARJLM010000476.1"/>
</dbReference>
<accession>A0ABT6AXD2</accession>
<keyword evidence="2" id="KW-1185">Reference proteome</keyword>